<reference evidence="2" key="1">
    <citation type="submission" date="2020-10" db="EMBL/GenBank/DDBJ databases">
        <authorList>
            <person name="Gilroy R."/>
        </authorList>
    </citation>
    <scope>NUCLEOTIDE SEQUENCE</scope>
    <source>
        <strain evidence="2">CHK195-12923</strain>
    </source>
</reference>
<keyword evidence="1" id="KW-0472">Membrane</keyword>
<evidence type="ECO:0000313" key="2">
    <source>
        <dbReference type="EMBL" id="HIU61883.1"/>
    </source>
</evidence>
<reference evidence="2" key="2">
    <citation type="journal article" date="2021" name="PeerJ">
        <title>Extensive microbial diversity within the chicken gut microbiome revealed by metagenomics and culture.</title>
        <authorList>
            <person name="Gilroy R."/>
            <person name="Ravi A."/>
            <person name="Getino M."/>
            <person name="Pursley I."/>
            <person name="Horton D.L."/>
            <person name="Alikhan N.F."/>
            <person name="Baker D."/>
            <person name="Gharbi K."/>
            <person name="Hall N."/>
            <person name="Watson M."/>
            <person name="Adriaenssens E.M."/>
            <person name="Foster-Nyarko E."/>
            <person name="Jarju S."/>
            <person name="Secka A."/>
            <person name="Antonio M."/>
            <person name="Oren A."/>
            <person name="Chaudhuri R.R."/>
            <person name="La Ragione R."/>
            <person name="Hildebrand F."/>
            <person name="Pallen M.J."/>
        </authorList>
    </citation>
    <scope>NUCLEOTIDE SEQUENCE</scope>
    <source>
        <strain evidence="2">CHK195-12923</strain>
    </source>
</reference>
<feature type="transmembrane region" description="Helical" evidence="1">
    <location>
        <begin position="24"/>
        <end position="48"/>
    </location>
</feature>
<keyword evidence="1" id="KW-0812">Transmembrane</keyword>
<dbReference type="AlphaFoldDB" id="A0A9D1SJF6"/>
<name>A0A9D1SJF6_9FIRM</name>
<evidence type="ECO:0000313" key="3">
    <source>
        <dbReference type="Proteomes" id="UP000824110"/>
    </source>
</evidence>
<proteinExistence type="predicted"/>
<dbReference type="Proteomes" id="UP000824110">
    <property type="component" value="Unassembled WGS sequence"/>
</dbReference>
<keyword evidence="1" id="KW-1133">Transmembrane helix</keyword>
<sequence length="174" mass="19340">MFNLLAALLSQEQPSEQPEVSPDVAALVVQYVVYAVIIAVSILLLILIRKKTRLPRHAEVMRRLNALLEDIKSLATKSGEGRTEFLKSVASTLYRADNLAYACTLLASKERYADIGRVASMVEEARAQIAQYRNGKREADEPEGLDAAAQTVEEAIVVMNRVIERDAEIKKLKD</sequence>
<gene>
    <name evidence="2" type="ORF">IAB69_04470</name>
</gene>
<organism evidence="2 3">
    <name type="scientific">Candidatus Coproplasma excrementigallinarum</name>
    <dbReference type="NCBI Taxonomy" id="2840747"/>
    <lineage>
        <taxon>Bacteria</taxon>
        <taxon>Bacillati</taxon>
        <taxon>Bacillota</taxon>
        <taxon>Clostridia</taxon>
        <taxon>Eubacteriales</taxon>
        <taxon>Candidatus Coproplasma</taxon>
    </lineage>
</organism>
<evidence type="ECO:0000256" key="1">
    <source>
        <dbReference type="SAM" id="Phobius"/>
    </source>
</evidence>
<comment type="caution">
    <text evidence="2">The sequence shown here is derived from an EMBL/GenBank/DDBJ whole genome shotgun (WGS) entry which is preliminary data.</text>
</comment>
<protein>
    <submittedName>
        <fullName evidence="2">Uncharacterized protein</fullName>
    </submittedName>
</protein>
<accession>A0A9D1SJF6</accession>
<dbReference type="EMBL" id="DVNE01000042">
    <property type="protein sequence ID" value="HIU61883.1"/>
    <property type="molecule type" value="Genomic_DNA"/>
</dbReference>